<organism evidence="2 3">
    <name type="scientific">Sanghuangporus baumii</name>
    <name type="common">Phellinus baumii</name>
    <dbReference type="NCBI Taxonomy" id="108892"/>
    <lineage>
        <taxon>Eukaryota</taxon>
        <taxon>Fungi</taxon>
        <taxon>Dikarya</taxon>
        <taxon>Basidiomycota</taxon>
        <taxon>Agaricomycotina</taxon>
        <taxon>Agaricomycetes</taxon>
        <taxon>Hymenochaetales</taxon>
        <taxon>Hymenochaetaceae</taxon>
        <taxon>Sanghuangporus</taxon>
    </lineage>
</organism>
<dbReference type="CDD" id="cd04301">
    <property type="entry name" value="NAT_SF"/>
    <property type="match status" value="1"/>
</dbReference>
<gene>
    <name evidence="2" type="ORF">A7U60_g7425</name>
</gene>
<dbReference type="OrthoDB" id="2744543at2759"/>
<dbReference type="SUPFAM" id="SSF55729">
    <property type="entry name" value="Acyl-CoA N-acyltransferases (Nat)"/>
    <property type="match status" value="1"/>
</dbReference>
<evidence type="ECO:0000313" key="2">
    <source>
        <dbReference type="EMBL" id="OCB85416.1"/>
    </source>
</evidence>
<dbReference type="GO" id="GO:0016747">
    <property type="term" value="F:acyltransferase activity, transferring groups other than amino-acyl groups"/>
    <property type="evidence" value="ECO:0007669"/>
    <property type="project" value="InterPro"/>
</dbReference>
<evidence type="ECO:0000259" key="1">
    <source>
        <dbReference type="PROSITE" id="PS51186"/>
    </source>
</evidence>
<proteinExistence type="predicted"/>
<reference evidence="2" key="1">
    <citation type="submission" date="2016-06" db="EMBL/GenBank/DDBJ databases">
        <title>Draft Genome sequence of the fungus Inonotus baumii.</title>
        <authorList>
            <person name="Zhu H."/>
            <person name="Lin W."/>
        </authorList>
    </citation>
    <scope>NUCLEOTIDE SEQUENCE</scope>
    <source>
        <strain evidence="2">821</strain>
    </source>
</reference>
<keyword evidence="3" id="KW-1185">Reference proteome</keyword>
<evidence type="ECO:0000313" key="3">
    <source>
        <dbReference type="Proteomes" id="UP000757232"/>
    </source>
</evidence>
<dbReference type="EMBL" id="LNZH02000209">
    <property type="protein sequence ID" value="OCB85416.1"/>
    <property type="molecule type" value="Genomic_DNA"/>
</dbReference>
<accession>A0A9Q5HT26</accession>
<dbReference type="PROSITE" id="PS51186">
    <property type="entry name" value="GNAT"/>
    <property type="match status" value="1"/>
</dbReference>
<name>A0A9Q5HT26_SANBA</name>
<comment type="caution">
    <text evidence="2">The sequence shown here is derived from an EMBL/GenBank/DDBJ whole genome shotgun (WGS) entry which is preliminary data.</text>
</comment>
<feature type="domain" description="N-acetyltransferase" evidence="1">
    <location>
        <begin position="162"/>
        <end position="236"/>
    </location>
</feature>
<dbReference type="AlphaFoldDB" id="A0A9Q5HT26"/>
<protein>
    <recommendedName>
        <fullName evidence="1">N-acetyltransferase domain-containing protein</fullName>
    </recommendedName>
</protein>
<dbReference type="PANTHER" id="PTHR42791:SF1">
    <property type="entry name" value="N-ACETYLTRANSFERASE DOMAIN-CONTAINING PROTEIN"/>
    <property type="match status" value="1"/>
</dbReference>
<dbReference type="InterPro" id="IPR016181">
    <property type="entry name" value="Acyl_CoA_acyltransferase"/>
</dbReference>
<dbReference type="InterPro" id="IPR000182">
    <property type="entry name" value="GNAT_dom"/>
</dbReference>
<dbReference type="Gene3D" id="3.40.630.30">
    <property type="match status" value="1"/>
</dbReference>
<sequence>MISRDSSIYCQSIFSPFSEKPSDNRVPRVEPLLPEHLDKAFESIEAALKDDPLAQYLQAGKDRSPVEQTIYKRIWKLQHKRLLKRKAAYTVNGGDAVIIATPPDADFGKPSPVDRTIDYIVSLIRNGLLWINRQQEQRYRELESKKRKIIENNLGDRVKSMVYIDLLATNPESQGQGYGTALLNTVLFSADIRGRAVFLTIGNTSNIPFYESFGFVHVTHFFLGEENPKWDKPPLVVPLMVREIKHDV</sequence>
<dbReference type="Pfam" id="PF13508">
    <property type="entry name" value="Acetyltransf_7"/>
    <property type="match status" value="1"/>
</dbReference>
<dbReference type="InterPro" id="IPR052523">
    <property type="entry name" value="Trichothecene_AcTrans"/>
</dbReference>
<dbReference type="Proteomes" id="UP000757232">
    <property type="component" value="Unassembled WGS sequence"/>
</dbReference>
<dbReference type="PANTHER" id="PTHR42791">
    <property type="entry name" value="GNAT FAMILY ACETYLTRANSFERASE"/>
    <property type="match status" value="1"/>
</dbReference>